<name>A0A0F9CR85_9ZZZZ</name>
<dbReference type="EMBL" id="LAZR01042987">
    <property type="protein sequence ID" value="KKL08176.1"/>
    <property type="molecule type" value="Genomic_DNA"/>
</dbReference>
<gene>
    <name evidence="2" type="ORF">LCGC14_2578480</name>
</gene>
<proteinExistence type="predicted"/>
<reference evidence="2" key="1">
    <citation type="journal article" date="2015" name="Nature">
        <title>Complex archaea that bridge the gap between prokaryotes and eukaryotes.</title>
        <authorList>
            <person name="Spang A."/>
            <person name="Saw J.H."/>
            <person name="Jorgensen S.L."/>
            <person name="Zaremba-Niedzwiedzka K."/>
            <person name="Martijn J."/>
            <person name="Lind A.E."/>
            <person name="van Eijk R."/>
            <person name="Schleper C."/>
            <person name="Guy L."/>
            <person name="Ettema T.J."/>
        </authorList>
    </citation>
    <scope>NUCLEOTIDE SEQUENCE</scope>
</reference>
<keyword evidence="1" id="KW-0175">Coiled coil</keyword>
<comment type="caution">
    <text evidence="2">The sequence shown here is derived from an EMBL/GenBank/DDBJ whole genome shotgun (WGS) entry which is preliminary data.</text>
</comment>
<organism evidence="2">
    <name type="scientific">marine sediment metagenome</name>
    <dbReference type="NCBI Taxonomy" id="412755"/>
    <lineage>
        <taxon>unclassified sequences</taxon>
        <taxon>metagenomes</taxon>
        <taxon>ecological metagenomes</taxon>
    </lineage>
</organism>
<accession>A0A0F9CR85</accession>
<evidence type="ECO:0000313" key="2">
    <source>
        <dbReference type="EMBL" id="KKL08176.1"/>
    </source>
</evidence>
<dbReference type="AlphaFoldDB" id="A0A0F9CR85"/>
<protein>
    <submittedName>
        <fullName evidence="2">Uncharacterized protein</fullName>
    </submittedName>
</protein>
<evidence type="ECO:0000256" key="1">
    <source>
        <dbReference type="SAM" id="Coils"/>
    </source>
</evidence>
<feature type="coiled-coil region" evidence="1">
    <location>
        <begin position="17"/>
        <end position="44"/>
    </location>
</feature>
<sequence>MNMSNASDERQIAQPAMASQCKRCRELEAEIEQLREENAALLPDAIESVSLPRSEKAGYNNAFLTHLEMQ</sequence>